<keyword evidence="3" id="KW-0812">Transmembrane</keyword>
<dbReference type="SUPFAM" id="SSF52047">
    <property type="entry name" value="RNI-like"/>
    <property type="match status" value="1"/>
</dbReference>
<evidence type="ECO:0000256" key="3">
    <source>
        <dbReference type="SAM" id="Phobius"/>
    </source>
</evidence>
<keyword evidence="1" id="KW-0433">Leucine-rich repeat</keyword>
<evidence type="ECO:0000313" key="5">
    <source>
        <dbReference type="Proteomes" id="UP000095651"/>
    </source>
</evidence>
<dbReference type="Gene3D" id="3.80.10.10">
    <property type="entry name" value="Ribonuclease Inhibitor"/>
    <property type="match status" value="3"/>
</dbReference>
<gene>
    <name evidence="4" type="primary">inlA_1</name>
    <name evidence="4" type="ORF">ERS852407_02069</name>
</gene>
<proteinExistence type="predicted"/>
<name>A0A174D0Z6_9FIRM</name>
<dbReference type="AlphaFoldDB" id="A0A174D0Z6"/>
<dbReference type="PANTHER" id="PTHR46652:SF3">
    <property type="entry name" value="LEUCINE-RICH REPEAT-CONTAINING PROTEIN 9"/>
    <property type="match status" value="1"/>
</dbReference>
<keyword evidence="3" id="KW-1133">Transmembrane helix</keyword>
<accession>A0A174D0Z6</accession>
<feature type="transmembrane region" description="Helical" evidence="3">
    <location>
        <begin position="66"/>
        <end position="87"/>
    </location>
</feature>
<evidence type="ECO:0000313" key="4">
    <source>
        <dbReference type="EMBL" id="CUO17725.1"/>
    </source>
</evidence>
<sequence length="627" mass="69581">MKLTALKCPSCGGPIELDEKDENVGYCQYCHTKYYLESEQPKVFIEYKHEPPHNSMAMKEESGSKAAIAVGAVIGVIGIMALILIPLSGTSKNANKYPSREVTVAASVSEEQSSDKSRASGTYSASFEVLIKEALATSVSSVTEEELGRFKYLSMRKGEAGWMITYSFENPIVAAEQGQDADINVVVCQEALDIQDIAALPQLEYLNLDHTELPEGSLETLSSLKMITCDYIQLDMLRLALGDAAKGLERLNASHLKSLEELSYFPGLKSLEMEDCREISDISALAKVKDLENLKLYDMDEVNDFTVLNVLKKLRSLSIDAENLKDISFINHMPELASLGITDSKILLLDPLVGKESLKELVLVDNGEVRDYNPVGTLTGLETLVINKYTSQEDPDLTALIGLKHGEFHGMMGIRFLGSLTGLEELKVQGCNVDQPSVIASLPALKKLTYRKNWGNSDDLSFLAGCQGLTCLDMNHSEFYGDVSYAFNLPALETLILDSSSFEVKFDRLQDNPALKALSLNHVKLYKNIEMWSDGMVRSINYDDVLLDEYTSFLGHYPSLEYLSLRGNQLTDLQFAAGLKNLRELDVTDNYVTDTHVLDQLEYLGKDSTVKRPMADVDWIDTVEDSH</sequence>
<dbReference type="RefSeq" id="WP_055654748.1">
    <property type="nucleotide sequence ID" value="NZ_CABIXC010000004.1"/>
</dbReference>
<evidence type="ECO:0000256" key="2">
    <source>
        <dbReference type="ARBA" id="ARBA00022737"/>
    </source>
</evidence>
<dbReference type="Proteomes" id="UP000095651">
    <property type="component" value="Unassembled WGS sequence"/>
</dbReference>
<dbReference type="PANTHER" id="PTHR46652">
    <property type="entry name" value="LEUCINE-RICH REPEAT AND IQ DOMAIN-CONTAINING PROTEIN 1-RELATED"/>
    <property type="match status" value="1"/>
</dbReference>
<evidence type="ECO:0000256" key="1">
    <source>
        <dbReference type="ARBA" id="ARBA00022614"/>
    </source>
</evidence>
<keyword evidence="3" id="KW-0472">Membrane</keyword>
<keyword evidence="2" id="KW-0677">Repeat</keyword>
<dbReference type="InterPro" id="IPR001611">
    <property type="entry name" value="Leu-rich_rpt"/>
</dbReference>
<dbReference type="InterPro" id="IPR032675">
    <property type="entry name" value="LRR_dom_sf"/>
</dbReference>
<dbReference type="Pfam" id="PF12799">
    <property type="entry name" value="LRR_4"/>
    <property type="match status" value="1"/>
</dbReference>
<dbReference type="PROSITE" id="PS51450">
    <property type="entry name" value="LRR"/>
    <property type="match status" value="1"/>
</dbReference>
<organism evidence="4 5">
    <name type="scientific">Hungatella hathewayi</name>
    <dbReference type="NCBI Taxonomy" id="154046"/>
    <lineage>
        <taxon>Bacteria</taxon>
        <taxon>Bacillati</taxon>
        <taxon>Bacillota</taxon>
        <taxon>Clostridia</taxon>
        <taxon>Lachnospirales</taxon>
        <taxon>Lachnospiraceae</taxon>
        <taxon>Hungatella</taxon>
    </lineage>
</organism>
<dbReference type="InterPro" id="IPR050836">
    <property type="entry name" value="SDS22/Internalin_LRR"/>
</dbReference>
<dbReference type="InterPro" id="IPR025875">
    <property type="entry name" value="Leu-rich_rpt_4"/>
</dbReference>
<protein>
    <submittedName>
        <fullName evidence="4">Internalin A-like protein/ S-layer protein</fullName>
    </submittedName>
</protein>
<dbReference type="EMBL" id="CYZE01000004">
    <property type="protein sequence ID" value="CUO17725.1"/>
    <property type="molecule type" value="Genomic_DNA"/>
</dbReference>
<reference evidence="4 5" key="1">
    <citation type="submission" date="2015-09" db="EMBL/GenBank/DDBJ databases">
        <authorList>
            <consortium name="Pathogen Informatics"/>
        </authorList>
    </citation>
    <scope>NUCLEOTIDE SEQUENCE [LARGE SCALE GENOMIC DNA]</scope>
    <source>
        <strain evidence="4 5">2789STDY5608850</strain>
    </source>
</reference>